<sequence length="219" mass="24728">MKKITIAFILLLLIVMTACNNETKLSEAKVTATETATAKQSAKGTTEYAPNPQVPDDRELDEIGEVLSDRKGEITLLNQLTPNETVNLGPIQLVVKEVKTIHLRPDYGMIDYFHVLTHDEEFDFVKVFFEVTNTSNEKVNFGPVALVETSEGEKVTWEKDIYLDELHGVYAPGEKKQGNVGFILENSNIQSFKLLTSDVFDQKENLIQKGQELEFQFNQ</sequence>
<keyword evidence="3" id="KW-1185">Reference proteome</keyword>
<dbReference type="Proteomes" id="UP001589738">
    <property type="component" value="Unassembled WGS sequence"/>
</dbReference>
<organism evidence="2 3">
    <name type="scientific">Robertmurraya beringensis</name>
    <dbReference type="NCBI Taxonomy" id="641660"/>
    <lineage>
        <taxon>Bacteria</taxon>
        <taxon>Bacillati</taxon>
        <taxon>Bacillota</taxon>
        <taxon>Bacilli</taxon>
        <taxon>Bacillales</taxon>
        <taxon>Bacillaceae</taxon>
        <taxon>Robertmurraya</taxon>
    </lineage>
</organism>
<evidence type="ECO:0000256" key="1">
    <source>
        <dbReference type="SAM" id="SignalP"/>
    </source>
</evidence>
<comment type="caution">
    <text evidence="2">The sequence shown here is derived from an EMBL/GenBank/DDBJ whole genome shotgun (WGS) entry which is preliminary data.</text>
</comment>
<evidence type="ECO:0008006" key="4">
    <source>
        <dbReference type="Google" id="ProtNLM"/>
    </source>
</evidence>
<protein>
    <recommendedName>
        <fullName evidence="4">DUF4352 domain-containing protein</fullName>
    </recommendedName>
</protein>
<accession>A0ABV6KUJ4</accession>
<reference evidence="2 3" key="1">
    <citation type="submission" date="2024-09" db="EMBL/GenBank/DDBJ databases">
        <authorList>
            <person name="Sun Q."/>
            <person name="Mori K."/>
        </authorList>
    </citation>
    <scope>NUCLEOTIDE SEQUENCE [LARGE SCALE GENOMIC DNA]</scope>
    <source>
        <strain evidence="2 3">CGMCC 1.9126</strain>
    </source>
</reference>
<feature type="signal peptide" evidence="1">
    <location>
        <begin position="1"/>
        <end position="20"/>
    </location>
</feature>
<gene>
    <name evidence="2" type="ORF">ACFFHF_15905</name>
</gene>
<dbReference type="PROSITE" id="PS51257">
    <property type="entry name" value="PROKAR_LIPOPROTEIN"/>
    <property type="match status" value="1"/>
</dbReference>
<dbReference type="RefSeq" id="WP_160548508.1">
    <property type="nucleotide sequence ID" value="NZ_JBHLUU010000109.1"/>
</dbReference>
<evidence type="ECO:0000313" key="2">
    <source>
        <dbReference type="EMBL" id="MFC0476690.1"/>
    </source>
</evidence>
<feature type="chain" id="PRO_5046279479" description="DUF4352 domain-containing protein" evidence="1">
    <location>
        <begin position="21"/>
        <end position="219"/>
    </location>
</feature>
<name>A0ABV6KUJ4_9BACI</name>
<dbReference type="EMBL" id="JBHLUU010000109">
    <property type="protein sequence ID" value="MFC0476690.1"/>
    <property type="molecule type" value="Genomic_DNA"/>
</dbReference>
<keyword evidence="1" id="KW-0732">Signal</keyword>
<proteinExistence type="predicted"/>
<evidence type="ECO:0000313" key="3">
    <source>
        <dbReference type="Proteomes" id="UP001589738"/>
    </source>
</evidence>